<keyword evidence="1" id="KW-0472">Membrane</keyword>
<keyword evidence="1" id="KW-0812">Transmembrane</keyword>
<organism evidence="2 3">
    <name type="scientific">Trifolium medium</name>
    <dbReference type="NCBI Taxonomy" id="97028"/>
    <lineage>
        <taxon>Eukaryota</taxon>
        <taxon>Viridiplantae</taxon>
        <taxon>Streptophyta</taxon>
        <taxon>Embryophyta</taxon>
        <taxon>Tracheophyta</taxon>
        <taxon>Spermatophyta</taxon>
        <taxon>Magnoliopsida</taxon>
        <taxon>eudicotyledons</taxon>
        <taxon>Gunneridae</taxon>
        <taxon>Pentapetalae</taxon>
        <taxon>rosids</taxon>
        <taxon>fabids</taxon>
        <taxon>Fabales</taxon>
        <taxon>Fabaceae</taxon>
        <taxon>Papilionoideae</taxon>
        <taxon>50 kb inversion clade</taxon>
        <taxon>NPAAA clade</taxon>
        <taxon>Hologalegina</taxon>
        <taxon>IRL clade</taxon>
        <taxon>Trifolieae</taxon>
        <taxon>Trifolium</taxon>
    </lineage>
</organism>
<evidence type="ECO:0000313" key="3">
    <source>
        <dbReference type="Proteomes" id="UP000265520"/>
    </source>
</evidence>
<keyword evidence="3" id="KW-1185">Reference proteome</keyword>
<name>A0A392U5A3_9FABA</name>
<dbReference type="AlphaFoldDB" id="A0A392U5A3"/>
<comment type="caution">
    <text evidence="2">The sequence shown here is derived from an EMBL/GenBank/DDBJ whole genome shotgun (WGS) entry which is preliminary data.</text>
</comment>
<dbReference type="Proteomes" id="UP000265520">
    <property type="component" value="Unassembled WGS sequence"/>
</dbReference>
<evidence type="ECO:0000256" key="1">
    <source>
        <dbReference type="SAM" id="Phobius"/>
    </source>
</evidence>
<proteinExistence type="predicted"/>
<reference evidence="2 3" key="1">
    <citation type="journal article" date="2018" name="Front. Plant Sci.">
        <title>Red Clover (Trifolium pratense) and Zigzag Clover (T. medium) - A Picture of Genomic Similarities and Differences.</title>
        <authorList>
            <person name="Dluhosova J."/>
            <person name="Istvanek J."/>
            <person name="Nedelnik J."/>
            <person name="Repkova J."/>
        </authorList>
    </citation>
    <scope>NUCLEOTIDE SEQUENCE [LARGE SCALE GENOMIC DNA]</scope>
    <source>
        <strain evidence="3">cv. 10/8</strain>
        <tissue evidence="2">Leaf</tissue>
    </source>
</reference>
<feature type="transmembrane region" description="Helical" evidence="1">
    <location>
        <begin position="27"/>
        <end position="48"/>
    </location>
</feature>
<keyword evidence="1" id="KW-1133">Transmembrane helix</keyword>
<evidence type="ECO:0000313" key="2">
    <source>
        <dbReference type="EMBL" id="MCI68542.1"/>
    </source>
</evidence>
<accession>A0A392U5A3</accession>
<dbReference type="EMBL" id="LXQA010738439">
    <property type="protein sequence ID" value="MCI68542.1"/>
    <property type="molecule type" value="Genomic_DNA"/>
</dbReference>
<protein>
    <submittedName>
        <fullName evidence="2">Uncharacterized protein</fullName>
    </submittedName>
</protein>
<feature type="non-terminal residue" evidence="2">
    <location>
        <position position="1"/>
    </location>
</feature>
<sequence>NCHLPLAGTATAVRYTGTTVVVLPDTFLASAGTAVWCIGMVVAGFLTLDL</sequence>